<organism evidence="1 2">
    <name type="scientific">Tritrichomonas musculus</name>
    <dbReference type="NCBI Taxonomy" id="1915356"/>
    <lineage>
        <taxon>Eukaryota</taxon>
        <taxon>Metamonada</taxon>
        <taxon>Parabasalia</taxon>
        <taxon>Tritrichomonadida</taxon>
        <taxon>Tritrichomonadidae</taxon>
        <taxon>Tritrichomonas</taxon>
    </lineage>
</organism>
<comment type="caution">
    <text evidence="1">The sequence shown here is derived from an EMBL/GenBank/DDBJ whole genome shotgun (WGS) entry which is preliminary data.</text>
</comment>
<dbReference type="InterPro" id="IPR011990">
    <property type="entry name" value="TPR-like_helical_dom_sf"/>
</dbReference>
<keyword evidence="2" id="KW-1185">Reference proteome</keyword>
<dbReference type="SUPFAM" id="SSF81901">
    <property type="entry name" value="HCP-like"/>
    <property type="match status" value="1"/>
</dbReference>
<dbReference type="Proteomes" id="UP001470230">
    <property type="component" value="Unassembled WGS sequence"/>
</dbReference>
<gene>
    <name evidence="1" type="ORF">M9Y10_005171</name>
</gene>
<protein>
    <submittedName>
        <fullName evidence="1">Uncharacterized protein</fullName>
    </submittedName>
</protein>
<dbReference type="Gene3D" id="1.25.40.10">
    <property type="entry name" value="Tetratricopeptide repeat domain"/>
    <property type="match status" value="1"/>
</dbReference>
<name>A0ABR2JKX7_9EUKA</name>
<evidence type="ECO:0000313" key="2">
    <source>
        <dbReference type="Proteomes" id="UP001470230"/>
    </source>
</evidence>
<accession>A0ABR2JKX7</accession>
<reference evidence="1 2" key="1">
    <citation type="submission" date="2024-04" db="EMBL/GenBank/DDBJ databases">
        <title>Tritrichomonas musculus Genome.</title>
        <authorList>
            <person name="Alves-Ferreira E."/>
            <person name="Grigg M."/>
            <person name="Lorenzi H."/>
            <person name="Galac M."/>
        </authorList>
    </citation>
    <scope>NUCLEOTIDE SEQUENCE [LARGE SCALE GENOMIC DNA]</scope>
    <source>
        <strain evidence="1 2">EAF2021</strain>
    </source>
</reference>
<sequence>MKANMSHDIEKEIHYFTLAANKNELQALFYLGSIRYESQYNTFNTNKAINLFTHTKNQTNTIFTILSVGHFHKKFNEQLNLDIAYYEGEFNT</sequence>
<dbReference type="EMBL" id="JAPFFF010000011">
    <property type="protein sequence ID" value="KAK8878400.1"/>
    <property type="molecule type" value="Genomic_DNA"/>
</dbReference>
<evidence type="ECO:0000313" key="1">
    <source>
        <dbReference type="EMBL" id="KAK8878400.1"/>
    </source>
</evidence>
<proteinExistence type="predicted"/>